<name>A0A644XWH7_9ZZZZ</name>
<keyword evidence="2" id="KW-0227">DNA damage</keyword>
<keyword evidence="5" id="KW-0326">Glycosidase</keyword>
<evidence type="ECO:0000256" key="4">
    <source>
        <dbReference type="ARBA" id="ARBA00023204"/>
    </source>
</evidence>
<dbReference type="Pfam" id="PF02245">
    <property type="entry name" value="Pur_DNA_glyco"/>
    <property type="match status" value="1"/>
</dbReference>
<dbReference type="GO" id="GO:0003677">
    <property type="term" value="F:DNA binding"/>
    <property type="evidence" value="ECO:0007669"/>
    <property type="project" value="InterPro"/>
</dbReference>
<evidence type="ECO:0000313" key="5">
    <source>
        <dbReference type="EMBL" id="MPM18414.1"/>
    </source>
</evidence>
<dbReference type="HAMAP" id="MF_00527">
    <property type="entry name" value="3MGH"/>
    <property type="match status" value="1"/>
</dbReference>
<comment type="similarity">
    <text evidence="1">Belongs to the DNA glycosylase MPG family.</text>
</comment>
<dbReference type="Gene3D" id="3.10.300.10">
    <property type="entry name" value="Methylpurine-DNA glycosylase (MPG)"/>
    <property type="match status" value="1"/>
</dbReference>
<dbReference type="NCBIfam" id="TIGR00567">
    <property type="entry name" value="3mg"/>
    <property type="match status" value="1"/>
</dbReference>
<dbReference type="SUPFAM" id="SSF50486">
    <property type="entry name" value="FMT C-terminal domain-like"/>
    <property type="match status" value="1"/>
</dbReference>
<dbReference type="InterPro" id="IPR011034">
    <property type="entry name" value="Formyl_transferase-like_C_sf"/>
</dbReference>
<dbReference type="GO" id="GO:0006284">
    <property type="term" value="P:base-excision repair"/>
    <property type="evidence" value="ECO:0007669"/>
    <property type="project" value="InterPro"/>
</dbReference>
<protein>
    <submittedName>
        <fullName evidence="5">Putative 3-methyladenine DNA glycosylase</fullName>
        <ecNumber evidence="5">3.2.2.-</ecNumber>
    </submittedName>
</protein>
<keyword evidence="4" id="KW-0234">DNA repair</keyword>
<dbReference type="FunFam" id="3.10.300.10:FF:000001">
    <property type="entry name" value="Putative 3-methyladenine DNA glycosylase"/>
    <property type="match status" value="1"/>
</dbReference>
<dbReference type="InterPro" id="IPR036995">
    <property type="entry name" value="MPG_sf"/>
</dbReference>
<evidence type="ECO:0000256" key="3">
    <source>
        <dbReference type="ARBA" id="ARBA00022801"/>
    </source>
</evidence>
<sequence length="218" mass="24097">MPVAHISAGKDKGDGMEKLGREFFNRDTLTVARSLLGKRLVRVTGEGTIICRITETEAYVGRIDKACHAYGYRRTKRNETLFAPPGTVYIYFIYGMYYCLNFVTEPEGEPSAVLIRGAEPVEGEGLIARNRFGKDLSDLSAYQKKNLLNGPGKLCKALALTTAQNGLSLTGDELFVLDAGERPARTEEGPRIGVDYAEECAAFPWRFWIPGAYITKGK</sequence>
<gene>
    <name evidence="5" type="ORF">SDC9_64825</name>
</gene>
<accession>A0A644XWH7</accession>
<reference evidence="5" key="1">
    <citation type="submission" date="2019-08" db="EMBL/GenBank/DDBJ databases">
        <authorList>
            <person name="Kucharzyk K."/>
            <person name="Murdoch R.W."/>
            <person name="Higgins S."/>
            <person name="Loffler F."/>
        </authorList>
    </citation>
    <scope>NUCLEOTIDE SEQUENCE</scope>
</reference>
<keyword evidence="3 5" id="KW-0378">Hydrolase</keyword>
<dbReference type="AlphaFoldDB" id="A0A644XWH7"/>
<dbReference type="PANTHER" id="PTHR10429:SF0">
    <property type="entry name" value="DNA-3-METHYLADENINE GLYCOSYLASE"/>
    <property type="match status" value="1"/>
</dbReference>
<evidence type="ECO:0000256" key="1">
    <source>
        <dbReference type="ARBA" id="ARBA00009232"/>
    </source>
</evidence>
<proteinExistence type="inferred from homology"/>
<evidence type="ECO:0000256" key="2">
    <source>
        <dbReference type="ARBA" id="ARBA00022763"/>
    </source>
</evidence>
<dbReference type="EC" id="3.2.2.-" evidence="5"/>
<dbReference type="GO" id="GO:0003905">
    <property type="term" value="F:alkylbase DNA N-glycosylase activity"/>
    <property type="evidence" value="ECO:0007669"/>
    <property type="project" value="InterPro"/>
</dbReference>
<dbReference type="EMBL" id="VSSQ01002979">
    <property type="protein sequence ID" value="MPM18414.1"/>
    <property type="molecule type" value="Genomic_DNA"/>
</dbReference>
<comment type="caution">
    <text evidence="5">The sequence shown here is derived from an EMBL/GenBank/DDBJ whole genome shotgun (WGS) entry which is preliminary data.</text>
</comment>
<dbReference type="InterPro" id="IPR003180">
    <property type="entry name" value="MPG"/>
</dbReference>
<dbReference type="CDD" id="cd00540">
    <property type="entry name" value="AAG"/>
    <property type="match status" value="1"/>
</dbReference>
<dbReference type="PANTHER" id="PTHR10429">
    <property type="entry name" value="DNA-3-METHYLADENINE GLYCOSYLASE"/>
    <property type="match status" value="1"/>
</dbReference>
<organism evidence="5">
    <name type="scientific">bioreactor metagenome</name>
    <dbReference type="NCBI Taxonomy" id="1076179"/>
    <lineage>
        <taxon>unclassified sequences</taxon>
        <taxon>metagenomes</taxon>
        <taxon>ecological metagenomes</taxon>
    </lineage>
</organism>